<evidence type="ECO:0000256" key="3">
    <source>
        <dbReference type="PIRSR" id="PIRSR639901-2"/>
    </source>
</evidence>
<comment type="similarity">
    <text evidence="4">Belongs to the glycosyltransferase group 1 family.</text>
</comment>
<dbReference type="PANTHER" id="PTHR42755">
    <property type="entry name" value="3-DEOXY-MANNO-OCTULOSONATE CYTIDYLYLTRANSFERASE"/>
    <property type="match status" value="1"/>
</dbReference>
<dbReference type="InterPro" id="IPR039901">
    <property type="entry name" value="Kdotransferase"/>
</dbReference>
<feature type="site" description="Transition state stabilizer" evidence="3">
    <location>
        <position position="208"/>
    </location>
</feature>
<dbReference type="GO" id="GO:0009244">
    <property type="term" value="P:lipopolysaccharide core region biosynthetic process"/>
    <property type="evidence" value="ECO:0007669"/>
    <property type="project" value="UniProtKB-UniRule"/>
</dbReference>
<dbReference type="KEGG" id="lala:AB8B28_08425"/>
<comment type="pathway">
    <text evidence="4">Bacterial outer membrane biogenesis; LPS core biosynthesis.</text>
</comment>
<dbReference type="InterPro" id="IPR007507">
    <property type="entry name" value="Glycos_transf_N"/>
</dbReference>
<dbReference type="SUPFAM" id="SSF53756">
    <property type="entry name" value="UDP-Glycosyltransferase/glycogen phosphorylase"/>
    <property type="match status" value="1"/>
</dbReference>
<dbReference type="RefSeq" id="WP_369715231.1">
    <property type="nucleotide sequence ID" value="NZ_CP165647.1"/>
</dbReference>
<gene>
    <name evidence="6" type="ORF">AB8B28_08425</name>
</gene>
<sequence>MILYNLLRILLYFVIMILAIFNGKLLKFFKSRLFQKIGNDNFLNKGEEATLIHFSSVGEFNLSQELIEKILKSEKKEKIILSVMTDTGFSAVNKKYSENDNVKVFYFPLDDFFVLRKIYKKYKIKKTIIIETEIWPNLYYFAVKNGKLFIVNGRLTERKLKSYLKFKWFIKNTINRAEKIMVQSDFDKKRYEKLGISENKIKVYKNLKYSIKYNEISDEKKQNYFDTVLDKDKKIIVCGSTRPNEEKIWLEVLKKINQNNEYQLVLVPRHLERVDEIEKIILENFSKKDYLLLTAIEKNKINLKAENKKEIVIIDKMGILTDFYQLADFVFVGGTLVNIGGHSILEPLFYGKKPIIGKYFQNIEEIVKDARELGFIEIVENENEIIEYLKKSENVDTKRFFEKNNEIDKILNEIC</sequence>
<comment type="function">
    <text evidence="4">Involved in lipopolysaccharide (LPS) biosynthesis. Catalyzes the transfer of 3-deoxy-D-manno-octulosonate (Kdo) residue(s) from CMP-Kdo to lipid IV(A), the tetraacyldisaccharide-1,4'-bisphosphate precursor of lipid A.</text>
</comment>
<keyword evidence="4" id="KW-0448">Lipopolysaccharide biosynthesis</keyword>
<dbReference type="PANTHER" id="PTHR42755:SF1">
    <property type="entry name" value="3-DEOXY-D-MANNO-OCTULOSONIC ACID TRANSFERASE, MITOCHONDRIAL-RELATED"/>
    <property type="match status" value="1"/>
</dbReference>
<dbReference type="InterPro" id="IPR038107">
    <property type="entry name" value="Glycos_transf_N_sf"/>
</dbReference>
<evidence type="ECO:0000259" key="5">
    <source>
        <dbReference type="Pfam" id="PF04413"/>
    </source>
</evidence>
<dbReference type="EC" id="2.4.99.12" evidence="4"/>
<keyword evidence="4" id="KW-0812">Transmembrane</keyword>
<dbReference type="Gene3D" id="3.40.50.2000">
    <property type="entry name" value="Glycogen Phosphorylase B"/>
    <property type="match status" value="1"/>
</dbReference>
<dbReference type="Pfam" id="PF04413">
    <property type="entry name" value="Glycos_transf_N"/>
    <property type="match status" value="1"/>
</dbReference>
<feature type="transmembrane region" description="Helical" evidence="4">
    <location>
        <begin position="6"/>
        <end position="26"/>
    </location>
</feature>
<feature type="active site" description="Proton acceptor" evidence="2">
    <location>
        <position position="59"/>
    </location>
</feature>
<evidence type="ECO:0000256" key="1">
    <source>
        <dbReference type="ARBA" id="ARBA00022679"/>
    </source>
</evidence>
<keyword evidence="4" id="KW-0472">Membrane</keyword>
<keyword evidence="4" id="KW-1003">Cell membrane</keyword>
<keyword evidence="4" id="KW-1133">Transmembrane helix</keyword>
<keyword evidence="1 4" id="KW-0808">Transferase</keyword>
<feature type="site" description="Transition state stabilizer" evidence="3">
    <location>
        <position position="131"/>
    </location>
</feature>
<evidence type="ECO:0000256" key="2">
    <source>
        <dbReference type="PIRSR" id="PIRSR639901-1"/>
    </source>
</evidence>
<dbReference type="GO" id="GO:0043842">
    <property type="term" value="F:Kdo transferase activity"/>
    <property type="evidence" value="ECO:0007669"/>
    <property type="project" value="UniProtKB-EC"/>
</dbReference>
<dbReference type="GO" id="GO:0009245">
    <property type="term" value="P:lipid A biosynthetic process"/>
    <property type="evidence" value="ECO:0007669"/>
    <property type="project" value="TreeGrafter"/>
</dbReference>
<comment type="subcellular location">
    <subcellularLocation>
        <location evidence="4">Cell membrane</location>
    </subcellularLocation>
</comment>
<feature type="domain" description="3-deoxy-D-manno-octulosonic-acid transferase N-terminal" evidence="5">
    <location>
        <begin position="35"/>
        <end position="210"/>
    </location>
</feature>
<accession>A0AB39V1Y6</accession>
<reference evidence="6" key="1">
    <citation type="submission" date="2024-07" db="EMBL/GenBank/DDBJ databases">
        <authorList>
            <person name="Li X.-J."/>
            <person name="Wang X."/>
        </authorList>
    </citation>
    <scope>NUCLEOTIDE SEQUENCE</scope>
    <source>
        <strain evidence="6">HSP-536</strain>
    </source>
</reference>
<dbReference type="GO" id="GO:0005886">
    <property type="term" value="C:plasma membrane"/>
    <property type="evidence" value="ECO:0007669"/>
    <property type="project" value="UniProtKB-SubCell"/>
</dbReference>
<evidence type="ECO:0000313" key="6">
    <source>
        <dbReference type="EMBL" id="XDU61673.1"/>
    </source>
</evidence>
<name>A0AB39V1Y6_9FUSO</name>
<proteinExistence type="inferred from homology"/>
<comment type="catalytic activity">
    <reaction evidence="4">
        <text>lipid IVA (E. coli) + CMP-3-deoxy-beta-D-manno-octulosonate = alpha-Kdo-(2-&gt;6)-lipid IVA (E. coli) + CMP + H(+)</text>
        <dbReference type="Rhea" id="RHEA:28066"/>
        <dbReference type="ChEBI" id="CHEBI:15378"/>
        <dbReference type="ChEBI" id="CHEBI:58603"/>
        <dbReference type="ChEBI" id="CHEBI:60364"/>
        <dbReference type="ChEBI" id="CHEBI:60377"/>
        <dbReference type="ChEBI" id="CHEBI:85987"/>
        <dbReference type="EC" id="2.4.99.12"/>
    </reaction>
</comment>
<dbReference type="EMBL" id="CP165647">
    <property type="protein sequence ID" value="XDU61673.1"/>
    <property type="molecule type" value="Genomic_DNA"/>
</dbReference>
<protein>
    <recommendedName>
        <fullName evidence="4">3-deoxy-D-manno-octulosonic acid transferase</fullName>
        <shortName evidence="4">Kdo transferase</shortName>
        <ecNumber evidence="4">2.4.99.12</ecNumber>
    </recommendedName>
    <alternativeName>
        <fullName evidence="4">Lipid IV(A) 3-deoxy-D-manno-octulosonic acid transferase</fullName>
    </alternativeName>
</protein>
<organism evidence="6">
    <name type="scientific">Leptotrichia alba</name>
    <dbReference type="NCBI Taxonomy" id="3239304"/>
    <lineage>
        <taxon>Bacteria</taxon>
        <taxon>Fusobacteriati</taxon>
        <taxon>Fusobacteriota</taxon>
        <taxon>Fusobacteriia</taxon>
        <taxon>Fusobacteriales</taxon>
        <taxon>Leptotrichiaceae</taxon>
        <taxon>Leptotrichia</taxon>
    </lineage>
</organism>
<dbReference type="AlphaFoldDB" id="A0AB39V1Y6"/>
<evidence type="ECO:0000256" key="4">
    <source>
        <dbReference type="RuleBase" id="RU365103"/>
    </source>
</evidence>
<dbReference type="Gene3D" id="3.40.50.11720">
    <property type="entry name" value="3-Deoxy-D-manno-octulosonic-acid transferase, N-terminal domain"/>
    <property type="match status" value="1"/>
</dbReference>